<accession>A0ABD0M592</accession>
<reference evidence="2 3" key="1">
    <citation type="journal article" date="2023" name="Sci. Data">
        <title>Genome assembly of the Korean intertidal mud-creeper Batillaria attramentaria.</title>
        <authorList>
            <person name="Patra A.K."/>
            <person name="Ho P.T."/>
            <person name="Jun S."/>
            <person name="Lee S.J."/>
            <person name="Kim Y."/>
            <person name="Won Y.J."/>
        </authorList>
    </citation>
    <scope>NUCLEOTIDE SEQUENCE [LARGE SCALE GENOMIC DNA]</scope>
    <source>
        <strain evidence="2">Wonlab-2016</strain>
    </source>
</reference>
<evidence type="ECO:0000256" key="1">
    <source>
        <dbReference type="SAM" id="MobiDB-lite"/>
    </source>
</evidence>
<sequence length="100" mass="11152">MSTKHNPIVTATFSFVYFNPRPHCDASLSALAAPPVAMTSVSRARLIIPTGTLVFCDWLQVSDDHTRPCIPRVEGRPREVTTAVHSSYRPATDWRDSQKL</sequence>
<dbReference type="Proteomes" id="UP001519460">
    <property type="component" value="Unassembled WGS sequence"/>
</dbReference>
<gene>
    <name evidence="2" type="ORF">BaRGS_00002554</name>
</gene>
<protein>
    <submittedName>
        <fullName evidence="2">Uncharacterized protein</fullName>
    </submittedName>
</protein>
<organism evidence="2 3">
    <name type="scientific">Batillaria attramentaria</name>
    <dbReference type="NCBI Taxonomy" id="370345"/>
    <lineage>
        <taxon>Eukaryota</taxon>
        <taxon>Metazoa</taxon>
        <taxon>Spiralia</taxon>
        <taxon>Lophotrochozoa</taxon>
        <taxon>Mollusca</taxon>
        <taxon>Gastropoda</taxon>
        <taxon>Caenogastropoda</taxon>
        <taxon>Sorbeoconcha</taxon>
        <taxon>Cerithioidea</taxon>
        <taxon>Batillariidae</taxon>
        <taxon>Batillaria</taxon>
    </lineage>
</organism>
<name>A0ABD0M592_9CAEN</name>
<evidence type="ECO:0000313" key="2">
    <source>
        <dbReference type="EMBL" id="KAK7506442.1"/>
    </source>
</evidence>
<dbReference type="EMBL" id="JACVVK020000007">
    <property type="protein sequence ID" value="KAK7506442.1"/>
    <property type="molecule type" value="Genomic_DNA"/>
</dbReference>
<comment type="caution">
    <text evidence="2">The sequence shown here is derived from an EMBL/GenBank/DDBJ whole genome shotgun (WGS) entry which is preliminary data.</text>
</comment>
<feature type="region of interest" description="Disordered" evidence="1">
    <location>
        <begin position="81"/>
        <end position="100"/>
    </location>
</feature>
<proteinExistence type="predicted"/>
<dbReference type="AlphaFoldDB" id="A0ABD0M592"/>
<keyword evidence="3" id="KW-1185">Reference proteome</keyword>
<evidence type="ECO:0000313" key="3">
    <source>
        <dbReference type="Proteomes" id="UP001519460"/>
    </source>
</evidence>